<evidence type="ECO:0000259" key="5">
    <source>
        <dbReference type="PROSITE" id="PS50001"/>
    </source>
</evidence>
<feature type="compositionally biased region" description="Basic and acidic residues" evidence="3">
    <location>
        <begin position="512"/>
        <end position="522"/>
    </location>
</feature>
<feature type="compositionally biased region" description="Basic and acidic residues" evidence="3">
    <location>
        <begin position="1"/>
        <end position="30"/>
    </location>
</feature>
<feature type="compositionally biased region" description="Polar residues" evidence="3">
    <location>
        <begin position="450"/>
        <end position="465"/>
    </location>
</feature>
<feature type="compositionally biased region" description="Basic and acidic residues" evidence="3">
    <location>
        <begin position="547"/>
        <end position="564"/>
    </location>
</feature>
<feature type="region of interest" description="Disordered" evidence="3">
    <location>
        <begin position="416"/>
        <end position="574"/>
    </location>
</feature>
<evidence type="ECO:0000256" key="1">
    <source>
        <dbReference type="ARBA" id="ARBA00022999"/>
    </source>
</evidence>
<feature type="domain" description="PID" evidence="4">
    <location>
        <begin position="83"/>
        <end position="209"/>
    </location>
</feature>
<dbReference type="SMART" id="SM00462">
    <property type="entry name" value="PTB"/>
    <property type="match status" value="1"/>
</dbReference>
<comment type="caution">
    <text evidence="6">The sequence shown here is derived from an EMBL/GenBank/DDBJ whole genome shotgun (WGS) entry which is preliminary data.</text>
</comment>
<evidence type="ECO:0000313" key="6">
    <source>
        <dbReference type="EMBL" id="CAH1774830.1"/>
    </source>
</evidence>
<feature type="domain" description="SH2" evidence="5">
    <location>
        <begin position="653"/>
        <end position="754"/>
    </location>
</feature>
<name>A0A8S4N3F9_OWEFU</name>
<dbReference type="Pfam" id="PF00640">
    <property type="entry name" value="PID"/>
    <property type="match status" value="1"/>
</dbReference>
<dbReference type="Gene3D" id="2.30.29.30">
    <property type="entry name" value="Pleckstrin-homology domain (PH domain)/Phosphotyrosine-binding domain (PTB)"/>
    <property type="match status" value="1"/>
</dbReference>
<dbReference type="Gene3D" id="3.30.505.10">
    <property type="entry name" value="SH2 domain"/>
    <property type="match status" value="1"/>
</dbReference>
<feature type="region of interest" description="Disordered" evidence="3">
    <location>
        <begin position="1"/>
        <end position="43"/>
    </location>
</feature>
<accession>A0A8S4N3F9</accession>
<feature type="compositionally biased region" description="Polar residues" evidence="3">
    <location>
        <begin position="523"/>
        <end position="544"/>
    </location>
</feature>
<dbReference type="AlphaFoldDB" id="A0A8S4N3F9"/>
<feature type="compositionally biased region" description="Basic and acidic residues" evidence="3">
    <location>
        <begin position="266"/>
        <end position="275"/>
    </location>
</feature>
<dbReference type="OrthoDB" id="10013007at2759"/>
<feature type="compositionally biased region" description="Basic and acidic residues" evidence="3">
    <location>
        <begin position="466"/>
        <end position="489"/>
    </location>
</feature>
<sequence>MYLLKSKENNEKRESRDLQNKSRKFVERQIRSASVDSSGLKGDDLLSSSLEKYDVDELPDGSVISPQKIISSPEDRETSVRSAEYIGSFSVCGVDQQSRTEYVRGQLSSLLDGRSKEVLLVISISGIKVCSKNGQSVYMAHAVKRISYATCDLQNCQFAIIAREPKGSASTQHCHAFRTSTPQQAEELNTLVGDMFKMTYAAERQKNSPTFNDMIEEQVAKQRAKFEEVHGMQQDDLQKRLSQISQSGVSQVQFERDMQMLSIQQDEERRREKVGQNKVWAKHAAGKAKHRSPIAEQSQNNLSRQSAANSTQFNSNNNHKMAPQTIASNSRPSASTHVPVVIPAIHSLRNSDLFHNSSNDMENIKGSPVMAMKQTIDEQFEGSGLGIKVEDYTYPVSHWRPPQSNANNVPNREISSIMSSRPLPDTPSHHSNGVRNKDKSKFKTRRPKSLDSQDTSENLQQFGRSNTRDKERLKNRDIGRVRPNSRDIQRPNSQIIEQPNSQGQGQNGWDLQRPHSRDKERPNMQNIPRANSQDSPQGNETSYRYNVLEKRNSPENHEPPHNNHDTPTFPDNMREHIYDHGEIYNNHDNPEDAYRFNTQPSSDAWQRRYQNSSPGNESQDQACAPPTPTRYDSLKRLEAEGLIDCNTLQQAAWYQAGIPREIALEVLSTEDIGAFIVRESSTHPNCFALSVKVPKYDNPHGINHYLIQRTPKGVRLKGLDKEWPSLTSLVIHLTVMAEILPCTLKLARNARNPAFRDYEGEGGADAENDGDEDYQRLTDFSSMMKDMK</sequence>
<dbReference type="PROSITE" id="PS50001">
    <property type="entry name" value="SH2"/>
    <property type="match status" value="1"/>
</dbReference>
<feature type="region of interest" description="Disordered" evidence="3">
    <location>
        <begin position="266"/>
        <end position="334"/>
    </location>
</feature>
<evidence type="ECO:0000259" key="4">
    <source>
        <dbReference type="PROSITE" id="PS01179"/>
    </source>
</evidence>
<dbReference type="PANTHER" id="PTHR15832">
    <property type="entry name" value="SHC (SRC HOMOLOGY DOMAIN C-TERMINAL) ADAPTOR HOMOLOG"/>
    <property type="match status" value="1"/>
</dbReference>
<dbReference type="SUPFAM" id="SSF55550">
    <property type="entry name" value="SH2 domain"/>
    <property type="match status" value="1"/>
</dbReference>
<feature type="region of interest" description="Disordered" evidence="3">
    <location>
        <begin position="605"/>
        <end position="631"/>
    </location>
</feature>
<dbReference type="PANTHER" id="PTHR15832:SF2">
    <property type="entry name" value="SH2 DOMAIN-CONTAINING PROTEIN"/>
    <property type="match status" value="1"/>
</dbReference>
<feature type="compositionally biased region" description="Low complexity" evidence="3">
    <location>
        <begin position="34"/>
        <end position="43"/>
    </location>
</feature>
<protein>
    <recommendedName>
        <fullName evidence="8">SH2 domain-containing protein</fullName>
    </recommendedName>
</protein>
<dbReference type="Proteomes" id="UP000749559">
    <property type="component" value="Unassembled WGS sequence"/>
</dbReference>
<dbReference type="EMBL" id="CAIIXF020000001">
    <property type="protein sequence ID" value="CAH1774830.1"/>
    <property type="molecule type" value="Genomic_DNA"/>
</dbReference>
<dbReference type="PROSITE" id="PS01179">
    <property type="entry name" value="PID"/>
    <property type="match status" value="1"/>
</dbReference>
<dbReference type="InterPro" id="IPR006020">
    <property type="entry name" value="PTB/PI_dom"/>
</dbReference>
<feature type="compositionally biased region" description="Polar residues" evidence="3">
    <location>
        <begin position="605"/>
        <end position="621"/>
    </location>
</feature>
<gene>
    <name evidence="6" type="ORF">OFUS_LOCUS2210</name>
</gene>
<reference evidence="6" key="1">
    <citation type="submission" date="2022-03" db="EMBL/GenBank/DDBJ databases">
        <authorList>
            <person name="Martin C."/>
        </authorList>
    </citation>
    <scope>NUCLEOTIDE SEQUENCE</scope>
</reference>
<dbReference type="InterPro" id="IPR000980">
    <property type="entry name" value="SH2"/>
</dbReference>
<evidence type="ECO:0008006" key="8">
    <source>
        <dbReference type="Google" id="ProtNLM"/>
    </source>
</evidence>
<feature type="compositionally biased region" description="Polar residues" evidence="3">
    <location>
        <begin position="490"/>
        <end position="509"/>
    </location>
</feature>
<proteinExistence type="predicted"/>
<feature type="compositionally biased region" description="Basic residues" evidence="3">
    <location>
        <begin position="280"/>
        <end position="292"/>
    </location>
</feature>
<evidence type="ECO:0000256" key="2">
    <source>
        <dbReference type="PROSITE-ProRule" id="PRU00191"/>
    </source>
</evidence>
<feature type="compositionally biased region" description="Polar residues" evidence="3">
    <location>
        <begin position="295"/>
        <end position="334"/>
    </location>
</feature>
<organism evidence="6 7">
    <name type="scientific">Owenia fusiformis</name>
    <name type="common">Polychaete worm</name>
    <dbReference type="NCBI Taxonomy" id="6347"/>
    <lineage>
        <taxon>Eukaryota</taxon>
        <taxon>Metazoa</taxon>
        <taxon>Spiralia</taxon>
        <taxon>Lophotrochozoa</taxon>
        <taxon>Annelida</taxon>
        <taxon>Polychaeta</taxon>
        <taxon>Sedentaria</taxon>
        <taxon>Canalipalpata</taxon>
        <taxon>Sabellida</taxon>
        <taxon>Oweniida</taxon>
        <taxon>Oweniidae</taxon>
        <taxon>Owenia</taxon>
    </lineage>
</organism>
<dbReference type="Pfam" id="PF00017">
    <property type="entry name" value="SH2"/>
    <property type="match status" value="1"/>
</dbReference>
<dbReference type="SMART" id="SM00252">
    <property type="entry name" value="SH2"/>
    <property type="match status" value="1"/>
</dbReference>
<dbReference type="InterPro" id="IPR036860">
    <property type="entry name" value="SH2_dom_sf"/>
</dbReference>
<evidence type="ECO:0000256" key="3">
    <source>
        <dbReference type="SAM" id="MobiDB-lite"/>
    </source>
</evidence>
<keyword evidence="1 2" id="KW-0727">SH2 domain</keyword>
<dbReference type="InterPro" id="IPR011993">
    <property type="entry name" value="PH-like_dom_sf"/>
</dbReference>
<evidence type="ECO:0000313" key="7">
    <source>
        <dbReference type="Proteomes" id="UP000749559"/>
    </source>
</evidence>
<dbReference type="SUPFAM" id="SSF50729">
    <property type="entry name" value="PH domain-like"/>
    <property type="match status" value="1"/>
</dbReference>
<keyword evidence="7" id="KW-1185">Reference proteome</keyword>